<evidence type="ECO:0000313" key="2">
    <source>
        <dbReference type="EnsemblPlants" id="KQK97225"/>
    </source>
</evidence>
<dbReference type="PANTHER" id="PTHR33018">
    <property type="entry name" value="OS10G0338966 PROTEIN-RELATED"/>
    <property type="match status" value="1"/>
</dbReference>
<dbReference type="PANTHER" id="PTHR33018:SF19">
    <property type="entry name" value="OS12G0558775 PROTEIN"/>
    <property type="match status" value="1"/>
</dbReference>
<dbReference type="OMA" id="RVKHYAR"/>
<dbReference type="Gramene" id="KQK97225">
    <property type="protein sequence ID" value="KQK97225"/>
    <property type="gene ID" value="SETIT_011684mg"/>
</dbReference>
<dbReference type="EMBL" id="AGNK02004334">
    <property type="status" value="NOT_ANNOTATED_CDS"/>
    <property type="molecule type" value="Genomic_DNA"/>
</dbReference>
<dbReference type="HOGENOM" id="CLU_901393_0_0_1"/>
<dbReference type="InParanoid" id="K3YBU0"/>
<protein>
    <submittedName>
        <fullName evidence="2">Uncharacterized protein</fullName>
    </submittedName>
</protein>
<evidence type="ECO:0000313" key="3">
    <source>
        <dbReference type="Proteomes" id="UP000004995"/>
    </source>
</evidence>
<dbReference type="AlphaFoldDB" id="K3YBU0"/>
<name>K3YBU0_SETIT</name>
<feature type="region of interest" description="Disordered" evidence="1">
    <location>
        <begin position="228"/>
        <end position="269"/>
    </location>
</feature>
<keyword evidence="3" id="KW-1185">Reference proteome</keyword>
<sequence length="309" mass="34985">MWKLLKQTFILPRSEELRKRVKHYARKQLDESFRRWRGELNDNNIHKVHLGPGGYRGKIDKWRQDREAAIAAGQPDPFEGLDERGWQWLAARNPTIVDGKPTFSTSESNQLAETIYDHSERQRKGEFVPNRDKNVLSSALGTKEHGGHVRGVSSKLTIKDGFKRDRASYKSHSRYKDDLREEVEKALESRFKDFLLATLAEQQQSVGRAGKAKEVAKGYPAPLCMRPASPAAASEQQLVATPTATASEPVDWPEDHPPPAQASPLQQQVDLPDETQQQHVDLLEEGHWIAFIIQSKNGVVTAFDSLDYD</sequence>
<dbReference type="Proteomes" id="UP000004995">
    <property type="component" value="Unassembled WGS sequence"/>
</dbReference>
<reference evidence="2" key="2">
    <citation type="submission" date="2018-08" db="UniProtKB">
        <authorList>
            <consortium name="EnsemblPlants"/>
        </authorList>
    </citation>
    <scope>IDENTIFICATION</scope>
    <source>
        <strain evidence="2">Yugu1</strain>
    </source>
</reference>
<feature type="compositionally biased region" description="Polar residues" evidence="1">
    <location>
        <begin position="234"/>
        <end position="246"/>
    </location>
</feature>
<proteinExistence type="predicted"/>
<organism evidence="2 3">
    <name type="scientific">Setaria italica</name>
    <name type="common">Foxtail millet</name>
    <name type="synonym">Panicum italicum</name>
    <dbReference type="NCBI Taxonomy" id="4555"/>
    <lineage>
        <taxon>Eukaryota</taxon>
        <taxon>Viridiplantae</taxon>
        <taxon>Streptophyta</taxon>
        <taxon>Embryophyta</taxon>
        <taxon>Tracheophyta</taxon>
        <taxon>Spermatophyta</taxon>
        <taxon>Magnoliopsida</taxon>
        <taxon>Liliopsida</taxon>
        <taxon>Poales</taxon>
        <taxon>Poaceae</taxon>
        <taxon>PACMAD clade</taxon>
        <taxon>Panicoideae</taxon>
        <taxon>Panicodae</taxon>
        <taxon>Paniceae</taxon>
        <taxon>Cenchrinae</taxon>
        <taxon>Setaria</taxon>
    </lineage>
</organism>
<reference evidence="3" key="1">
    <citation type="journal article" date="2012" name="Nat. Biotechnol.">
        <title>Reference genome sequence of the model plant Setaria.</title>
        <authorList>
            <person name="Bennetzen J.L."/>
            <person name="Schmutz J."/>
            <person name="Wang H."/>
            <person name="Percifield R."/>
            <person name="Hawkins J."/>
            <person name="Pontaroli A.C."/>
            <person name="Estep M."/>
            <person name="Feng L."/>
            <person name="Vaughn J.N."/>
            <person name="Grimwood J."/>
            <person name="Jenkins J."/>
            <person name="Barry K."/>
            <person name="Lindquist E."/>
            <person name="Hellsten U."/>
            <person name="Deshpande S."/>
            <person name="Wang X."/>
            <person name="Wu X."/>
            <person name="Mitros T."/>
            <person name="Triplett J."/>
            <person name="Yang X."/>
            <person name="Ye C.Y."/>
            <person name="Mauro-Herrera M."/>
            <person name="Wang L."/>
            <person name="Li P."/>
            <person name="Sharma M."/>
            <person name="Sharma R."/>
            <person name="Ronald P.C."/>
            <person name="Panaud O."/>
            <person name="Kellogg E.A."/>
            <person name="Brutnell T.P."/>
            <person name="Doust A.N."/>
            <person name="Tuskan G.A."/>
            <person name="Rokhsar D."/>
            <person name="Devos K.M."/>
        </authorList>
    </citation>
    <scope>NUCLEOTIDE SEQUENCE [LARGE SCALE GENOMIC DNA]</scope>
    <source>
        <strain evidence="3">cv. Yugu1</strain>
    </source>
</reference>
<evidence type="ECO:0000256" key="1">
    <source>
        <dbReference type="SAM" id="MobiDB-lite"/>
    </source>
</evidence>
<accession>K3YBU0</accession>
<dbReference type="EnsemblPlants" id="KQK97225">
    <property type="protein sequence ID" value="KQK97225"/>
    <property type="gene ID" value="SETIT_011684mg"/>
</dbReference>